<proteinExistence type="predicted"/>
<name>A0ABQ1YGU2_9BACT</name>
<organism evidence="2 3">
    <name type="scientific">Dyadobacter endophyticus</name>
    <dbReference type="NCBI Taxonomy" id="1749036"/>
    <lineage>
        <taxon>Bacteria</taxon>
        <taxon>Pseudomonadati</taxon>
        <taxon>Bacteroidota</taxon>
        <taxon>Cytophagia</taxon>
        <taxon>Cytophagales</taxon>
        <taxon>Spirosomataceae</taxon>
        <taxon>Dyadobacter</taxon>
    </lineage>
</organism>
<feature type="signal peptide" evidence="1">
    <location>
        <begin position="1"/>
        <end position="36"/>
    </location>
</feature>
<evidence type="ECO:0000313" key="3">
    <source>
        <dbReference type="Proteomes" id="UP000600214"/>
    </source>
</evidence>
<keyword evidence="1" id="KW-0732">Signal</keyword>
<accession>A0ABQ1YGU2</accession>
<comment type="caution">
    <text evidence="2">The sequence shown here is derived from an EMBL/GenBank/DDBJ whole genome shotgun (WGS) entry which is preliminary data.</text>
</comment>
<sequence>MNFKWLNDPVIQPKLNTPMVKTLLTALLLTSFLARAQVATFDVIMAGHTIGSVKVLELNGTERLRKRIEAEFSVPFYSGSFVSENQFSDGTLHSSLTEQTVNGKRREQTITTRVASQHYRFDLSEKADRNRKWEVTAPIAHTITGLYYQEPAQVPAVYSEKYGAMCKIRKLGNGQYSVELPNGKESVYSYEHGSCVRVVTELAGVKLSIVRKQRPL</sequence>
<evidence type="ECO:0008006" key="4">
    <source>
        <dbReference type="Google" id="ProtNLM"/>
    </source>
</evidence>
<dbReference type="InterPro" id="IPR045767">
    <property type="entry name" value="DUF6134"/>
</dbReference>
<evidence type="ECO:0000256" key="1">
    <source>
        <dbReference type="SAM" id="SignalP"/>
    </source>
</evidence>
<dbReference type="EMBL" id="BMIA01000001">
    <property type="protein sequence ID" value="GGH25687.1"/>
    <property type="molecule type" value="Genomic_DNA"/>
</dbReference>
<protein>
    <recommendedName>
        <fullName evidence="4">GLPGLI family protein</fullName>
    </recommendedName>
</protein>
<reference evidence="3" key="1">
    <citation type="journal article" date="2019" name="Int. J. Syst. Evol. Microbiol.">
        <title>The Global Catalogue of Microorganisms (GCM) 10K type strain sequencing project: providing services to taxonomists for standard genome sequencing and annotation.</title>
        <authorList>
            <consortium name="The Broad Institute Genomics Platform"/>
            <consortium name="The Broad Institute Genome Sequencing Center for Infectious Disease"/>
            <person name="Wu L."/>
            <person name="Ma J."/>
        </authorList>
    </citation>
    <scope>NUCLEOTIDE SEQUENCE [LARGE SCALE GENOMIC DNA]</scope>
    <source>
        <strain evidence="3">CGMCC 1.15288</strain>
    </source>
</reference>
<evidence type="ECO:0000313" key="2">
    <source>
        <dbReference type="EMBL" id="GGH25687.1"/>
    </source>
</evidence>
<keyword evidence="3" id="KW-1185">Reference proteome</keyword>
<dbReference type="Pfam" id="PF19630">
    <property type="entry name" value="DUF6134"/>
    <property type="match status" value="1"/>
</dbReference>
<dbReference type="Proteomes" id="UP000600214">
    <property type="component" value="Unassembled WGS sequence"/>
</dbReference>
<feature type="chain" id="PRO_5046577893" description="GLPGLI family protein" evidence="1">
    <location>
        <begin position="37"/>
        <end position="216"/>
    </location>
</feature>
<gene>
    <name evidence="2" type="ORF">GCM10007423_10110</name>
</gene>